<evidence type="ECO:0000256" key="7">
    <source>
        <dbReference type="ARBA" id="ARBA00023014"/>
    </source>
</evidence>
<reference evidence="10 11" key="1">
    <citation type="submission" date="2022-11" db="EMBL/GenBank/DDBJ databases">
        <title>Genome sequencing of Acetobacter type strain.</title>
        <authorList>
            <person name="Heo J."/>
            <person name="Lee D."/>
            <person name="Han B.-H."/>
            <person name="Hong S.-B."/>
            <person name="Kwon S.-W."/>
        </authorList>
    </citation>
    <scope>NUCLEOTIDE SEQUENCE [LARGE SCALE GENOMIC DNA]</scope>
    <source>
        <strain evidence="10 11">KACC 21253</strain>
    </source>
</reference>
<protein>
    <submittedName>
        <fullName evidence="10">NADH-quinone oxidoreductase subunit B</fullName>
    </submittedName>
</protein>
<evidence type="ECO:0000256" key="2">
    <source>
        <dbReference type="ARBA" id="ARBA00009173"/>
    </source>
</evidence>
<evidence type="ECO:0000256" key="3">
    <source>
        <dbReference type="ARBA" id="ARBA00022475"/>
    </source>
</evidence>
<proteinExistence type="inferred from homology"/>
<dbReference type="PANTHER" id="PTHR42989">
    <property type="entry name" value="HYDROGENASE-4 COMPONENT I"/>
    <property type="match status" value="1"/>
</dbReference>
<dbReference type="SUPFAM" id="SSF56770">
    <property type="entry name" value="HydA/Nqo6-like"/>
    <property type="match status" value="1"/>
</dbReference>
<dbReference type="Gene3D" id="3.40.50.12280">
    <property type="match status" value="1"/>
</dbReference>
<keyword evidence="7" id="KW-0411">Iron-sulfur</keyword>
<keyword evidence="11" id="KW-1185">Reference proteome</keyword>
<evidence type="ECO:0000256" key="6">
    <source>
        <dbReference type="ARBA" id="ARBA00023004"/>
    </source>
</evidence>
<evidence type="ECO:0000313" key="11">
    <source>
        <dbReference type="Proteomes" id="UP001301152"/>
    </source>
</evidence>
<accession>A0ABT3QEV7</accession>
<comment type="cofactor">
    <cofactor evidence="1">
        <name>[4Fe-4S] cluster</name>
        <dbReference type="ChEBI" id="CHEBI:49883"/>
    </cofactor>
</comment>
<feature type="domain" description="NADH:ubiquinone oxidoreductase-like 20kDa subunit" evidence="9">
    <location>
        <begin position="38"/>
        <end position="148"/>
    </location>
</feature>
<dbReference type="PANTHER" id="PTHR42989:SF1">
    <property type="entry name" value="FORMATE HYDROGENLYASE SUBUNIT 7-RELATED"/>
    <property type="match status" value="1"/>
</dbReference>
<keyword evidence="3" id="KW-1003">Cell membrane</keyword>
<comment type="similarity">
    <text evidence="2">Belongs to the complex I 20 kDa subunit family.</text>
</comment>
<evidence type="ECO:0000259" key="9">
    <source>
        <dbReference type="Pfam" id="PF01058"/>
    </source>
</evidence>
<evidence type="ECO:0000256" key="1">
    <source>
        <dbReference type="ARBA" id="ARBA00001966"/>
    </source>
</evidence>
<dbReference type="Proteomes" id="UP001301152">
    <property type="component" value="Unassembled WGS sequence"/>
</dbReference>
<keyword evidence="6" id="KW-0408">Iron</keyword>
<keyword evidence="8" id="KW-0472">Membrane</keyword>
<evidence type="ECO:0000313" key="10">
    <source>
        <dbReference type="EMBL" id="MCX2563820.1"/>
    </source>
</evidence>
<sequence length="159" mass="16397">MSLMRAVFDACFTGGGTRLKPAGPRWPLLLFHVDTGGCGGCGMELEALAAGACDMRGAGFGFVKAPQGADVLLITGALTRAMAPVIEAAWKSMPLPKGLICVGDCAFDGGFFTENYAVMGGVQRKVQIDLTIPGCPPPPQAVLDGLCSLFSQSEAEASL</sequence>
<keyword evidence="4" id="KW-0004">4Fe-4S</keyword>
<dbReference type="InterPro" id="IPR006137">
    <property type="entry name" value="NADH_UbQ_OxRdtase-like_20kDa"/>
</dbReference>
<evidence type="ECO:0000256" key="8">
    <source>
        <dbReference type="ARBA" id="ARBA00023136"/>
    </source>
</evidence>
<dbReference type="EMBL" id="JAPIUZ010000003">
    <property type="protein sequence ID" value="MCX2563820.1"/>
    <property type="molecule type" value="Genomic_DNA"/>
</dbReference>
<dbReference type="RefSeq" id="WP_086635993.1">
    <property type="nucleotide sequence ID" value="NZ_JAERKX010000003.1"/>
</dbReference>
<organism evidence="10 11">
    <name type="scientific">Acetobacter thailandicus</name>
    <dbReference type="NCBI Taxonomy" id="1502842"/>
    <lineage>
        <taxon>Bacteria</taxon>
        <taxon>Pseudomonadati</taxon>
        <taxon>Pseudomonadota</taxon>
        <taxon>Alphaproteobacteria</taxon>
        <taxon>Acetobacterales</taxon>
        <taxon>Acetobacteraceae</taxon>
        <taxon>Acetobacter</taxon>
    </lineage>
</organism>
<comment type="caution">
    <text evidence="10">The sequence shown here is derived from an EMBL/GenBank/DDBJ whole genome shotgun (WGS) entry which is preliminary data.</text>
</comment>
<keyword evidence="5" id="KW-0479">Metal-binding</keyword>
<evidence type="ECO:0000256" key="4">
    <source>
        <dbReference type="ARBA" id="ARBA00022485"/>
    </source>
</evidence>
<name>A0ABT3QEV7_9PROT</name>
<gene>
    <name evidence="10" type="ORF">OQ497_07615</name>
</gene>
<dbReference type="Pfam" id="PF01058">
    <property type="entry name" value="Oxidored_q6"/>
    <property type="match status" value="1"/>
</dbReference>
<dbReference type="InterPro" id="IPR052375">
    <property type="entry name" value="Complex_I_20kDa-like"/>
</dbReference>
<evidence type="ECO:0000256" key="5">
    <source>
        <dbReference type="ARBA" id="ARBA00022723"/>
    </source>
</evidence>